<dbReference type="AlphaFoldDB" id="A0A3M7L1W3"/>
<feature type="region of interest" description="Disordered" evidence="3">
    <location>
        <begin position="53"/>
        <end position="123"/>
    </location>
</feature>
<keyword evidence="2" id="KW-0698">rRNA processing</keyword>
<organism evidence="4 5">
    <name type="scientific">Auxenochlorella protothecoides</name>
    <name type="common">Green microalga</name>
    <name type="synonym">Chlorella protothecoides</name>
    <dbReference type="NCBI Taxonomy" id="3075"/>
    <lineage>
        <taxon>Eukaryota</taxon>
        <taxon>Viridiplantae</taxon>
        <taxon>Chlorophyta</taxon>
        <taxon>core chlorophytes</taxon>
        <taxon>Trebouxiophyceae</taxon>
        <taxon>Chlorellales</taxon>
        <taxon>Chlorellaceae</taxon>
        <taxon>Auxenochlorella</taxon>
    </lineage>
</organism>
<feature type="compositionally biased region" description="Acidic residues" evidence="3">
    <location>
        <begin position="80"/>
        <end position="93"/>
    </location>
</feature>
<evidence type="ECO:0000256" key="3">
    <source>
        <dbReference type="SAM" id="MobiDB-lite"/>
    </source>
</evidence>
<gene>
    <name evidence="4" type="ORF">APUTEX25_004603</name>
</gene>
<evidence type="ECO:0000313" key="4">
    <source>
        <dbReference type="EMBL" id="RMZ56179.1"/>
    </source>
</evidence>
<proteinExistence type="inferred from homology"/>
<feature type="compositionally biased region" description="Low complexity" evidence="3">
    <location>
        <begin position="94"/>
        <end position="107"/>
    </location>
</feature>
<accession>A0A3M7L1W3</accession>
<dbReference type="Proteomes" id="UP000279271">
    <property type="component" value="Unassembled WGS sequence"/>
</dbReference>
<comment type="caution">
    <text evidence="4">The sequence shown here is derived from an EMBL/GenBank/DDBJ whole genome shotgun (WGS) entry which is preliminary data.</text>
</comment>
<evidence type="ECO:0000256" key="2">
    <source>
        <dbReference type="ARBA" id="ARBA00022552"/>
    </source>
</evidence>
<protein>
    <submittedName>
        <fullName evidence="4">Uncharacterized protein</fullName>
    </submittedName>
</protein>
<evidence type="ECO:0000313" key="5">
    <source>
        <dbReference type="Proteomes" id="UP000279271"/>
    </source>
</evidence>
<feature type="compositionally biased region" description="Low complexity" evidence="3">
    <location>
        <begin position="53"/>
        <end position="76"/>
    </location>
</feature>
<reference evidence="5" key="1">
    <citation type="journal article" date="2018" name="Algal Res.">
        <title>Characterization of plant carbon substrate utilization by Auxenochlorella protothecoides.</title>
        <authorList>
            <person name="Vogler B.W."/>
            <person name="Starkenburg S.R."/>
            <person name="Sudasinghe N."/>
            <person name="Schambach J.Y."/>
            <person name="Rollin J.A."/>
            <person name="Pattathil S."/>
            <person name="Barry A.N."/>
        </authorList>
    </citation>
    <scope>NUCLEOTIDE SEQUENCE [LARGE SCALE GENOMIC DNA]</scope>
    <source>
        <strain evidence="5">UTEX 25</strain>
    </source>
</reference>
<sequence length="123" mass="12885">MLDLADLLDQAISEDFNIQAEDDSPYQLARSLVNMHNQVAQGNYEYVHQLQATPAGAAAASQNAQPAEEEGSSSSGEGSGSDDEGEEGMDIDEAPAPAAPKAPVVDADGFELVQRKGRGKGRP</sequence>
<dbReference type="GO" id="GO:0006364">
    <property type="term" value="P:rRNA processing"/>
    <property type="evidence" value="ECO:0007669"/>
    <property type="project" value="UniProtKB-KW"/>
</dbReference>
<dbReference type="PANTHER" id="PTHR21250">
    <property type="entry name" value="PRE-RRNA-PROCESSING PROTEIN TSR2 HOMOLOG"/>
    <property type="match status" value="1"/>
</dbReference>
<comment type="similarity">
    <text evidence="1">Belongs to the TSR2 family.</text>
</comment>
<name>A0A3M7L1W3_AUXPR</name>
<dbReference type="EMBL" id="QOKY01000154">
    <property type="protein sequence ID" value="RMZ56179.1"/>
    <property type="molecule type" value="Genomic_DNA"/>
</dbReference>
<evidence type="ECO:0000256" key="1">
    <source>
        <dbReference type="ARBA" id="ARBA00006524"/>
    </source>
</evidence>
<dbReference type="InterPro" id="IPR019398">
    <property type="entry name" value="Pre-rRNA_process_TSR2"/>
</dbReference>